<sequence>MVKNFKIILNFKPLLSKEPLGTKNMQSNIKKNLCAHCVKI</sequence>
<evidence type="ECO:0000313" key="1">
    <source>
        <dbReference type="EMBL" id="CAD7801387.1"/>
    </source>
</evidence>
<organism evidence="1 2">
    <name type="scientific">Chryseobacterium aquaeductus</name>
    <dbReference type="NCBI Taxonomy" id="2675056"/>
    <lineage>
        <taxon>Bacteria</taxon>
        <taxon>Pseudomonadati</taxon>
        <taxon>Bacteroidota</taxon>
        <taxon>Flavobacteriia</taxon>
        <taxon>Flavobacteriales</taxon>
        <taxon>Weeksellaceae</taxon>
        <taxon>Chryseobacterium group</taxon>
        <taxon>Chryseobacterium</taxon>
    </lineage>
</organism>
<gene>
    <name evidence="1" type="ORF">CHRY9390_00769</name>
</gene>
<keyword evidence="2" id="KW-1185">Reference proteome</keyword>
<reference evidence="1" key="1">
    <citation type="submission" date="2020-12" db="EMBL/GenBank/DDBJ databases">
        <authorList>
            <person name="Rodrigo-Torres L."/>
            <person name="Arahal R. D."/>
            <person name="Lucena T."/>
        </authorList>
    </citation>
    <scope>NUCLEOTIDE SEQUENCE</scope>
    <source>
        <strain evidence="1">CECT 9390</strain>
    </source>
</reference>
<dbReference type="AlphaFoldDB" id="A0A9N8QQ16"/>
<evidence type="ECO:0000313" key="2">
    <source>
        <dbReference type="Proteomes" id="UP000662618"/>
    </source>
</evidence>
<accession>A0A9N8QQ16</accession>
<dbReference type="Proteomes" id="UP000662618">
    <property type="component" value="Unassembled WGS sequence"/>
</dbReference>
<dbReference type="EMBL" id="CAJIMS010000001">
    <property type="protein sequence ID" value="CAD7801387.1"/>
    <property type="molecule type" value="Genomic_DNA"/>
</dbReference>
<name>A0A9N8QQ16_9FLAO</name>
<proteinExistence type="predicted"/>
<comment type="caution">
    <text evidence="1">The sequence shown here is derived from an EMBL/GenBank/DDBJ whole genome shotgun (WGS) entry which is preliminary data.</text>
</comment>
<protein>
    <submittedName>
        <fullName evidence="1">Uncharacterized protein</fullName>
    </submittedName>
</protein>